<dbReference type="EMBL" id="FPHE01000085">
    <property type="protein sequence ID" value="SFV58633.1"/>
    <property type="molecule type" value="Genomic_DNA"/>
</dbReference>
<evidence type="ECO:0000313" key="1">
    <source>
        <dbReference type="EMBL" id="SFV58633.1"/>
    </source>
</evidence>
<organism evidence="1">
    <name type="scientific">hydrothermal vent metagenome</name>
    <dbReference type="NCBI Taxonomy" id="652676"/>
    <lineage>
        <taxon>unclassified sequences</taxon>
        <taxon>metagenomes</taxon>
        <taxon>ecological metagenomes</taxon>
    </lineage>
</organism>
<protein>
    <submittedName>
        <fullName evidence="1">Uncharacterized protein</fullName>
    </submittedName>
</protein>
<reference evidence="1" key="1">
    <citation type="submission" date="2016-10" db="EMBL/GenBank/DDBJ databases">
        <authorList>
            <person name="de Groot N.N."/>
        </authorList>
    </citation>
    <scope>NUCLEOTIDE SEQUENCE</scope>
</reference>
<sequence>MKKIFILSLIVISTYADIDGLGFNSDNIIDGVVVKNDSEVKQGDLKITDSTLKSDTFTLSGSLKDAIVDNSTITQSSVCITSATVKNVTIDNSSKIDNSAKSIINSTISQSSVYIPTGSTLTDSTIKLDSSIENTKINNSNISLCNLYIASGATVSNANVNGNCKLKNSEIVGATISQGNVISH</sequence>
<gene>
    <name evidence="1" type="ORF">MNB_SV-12-1910</name>
</gene>
<dbReference type="AlphaFoldDB" id="A0A1W1BYR1"/>
<accession>A0A1W1BYR1</accession>
<name>A0A1W1BYR1_9ZZZZ</name>
<proteinExistence type="predicted"/>